<evidence type="ECO:0000256" key="1">
    <source>
        <dbReference type="ARBA" id="ARBA00009353"/>
    </source>
</evidence>
<proteinExistence type="inferred from homology"/>
<evidence type="ECO:0008006" key="7">
    <source>
        <dbReference type="Google" id="ProtNLM"/>
    </source>
</evidence>
<dbReference type="AlphaFoldDB" id="A0A1C4GSK9"/>
<dbReference type="PANTHER" id="PTHR11092:SF0">
    <property type="entry name" value="EPIMERASE FAMILY PROTEIN SDR39U1"/>
    <property type="match status" value="1"/>
</dbReference>
<dbReference type="InterPro" id="IPR001509">
    <property type="entry name" value="Epimerase_deHydtase"/>
</dbReference>
<dbReference type="NCBIfam" id="TIGR01777">
    <property type="entry name" value="yfcH"/>
    <property type="match status" value="1"/>
</dbReference>
<dbReference type="SUPFAM" id="SSF51735">
    <property type="entry name" value="NAD(P)-binding Rossmann-fold domains"/>
    <property type="match status" value="1"/>
</dbReference>
<comment type="similarity">
    <text evidence="1">Belongs to the NAD(P)-dependent epimerase/dehydratase family. SDR39U1 subfamily.</text>
</comment>
<dbReference type="InterPro" id="IPR010099">
    <property type="entry name" value="SDR39U1"/>
</dbReference>
<feature type="domain" description="DUF1731" evidence="4">
    <location>
        <begin position="253"/>
        <end position="298"/>
    </location>
</feature>
<dbReference type="Proteomes" id="UP000243661">
    <property type="component" value="Unassembled WGS sequence"/>
</dbReference>
<feature type="transmembrane region" description="Helical" evidence="2">
    <location>
        <begin position="6"/>
        <end position="25"/>
    </location>
</feature>
<name>A0A1C4GSK9_9GAMM</name>
<dbReference type="Pfam" id="PF01370">
    <property type="entry name" value="Epimerase"/>
    <property type="match status" value="1"/>
</dbReference>
<evidence type="ECO:0000313" key="6">
    <source>
        <dbReference type="Proteomes" id="UP000243661"/>
    </source>
</evidence>
<evidence type="ECO:0000313" key="5">
    <source>
        <dbReference type="EMBL" id="SCC70853.1"/>
    </source>
</evidence>
<feature type="domain" description="NAD-dependent epimerase/dehydratase" evidence="3">
    <location>
        <begin position="6"/>
        <end position="225"/>
    </location>
</feature>
<dbReference type="OrthoDB" id="9801773at2"/>
<evidence type="ECO:0000259" key="3">
    <source>
        <dbReference type="Pfam" id="PF01370"/>
    </source>
</evidence>
<gene>
    <name evidence="5" type="ORF">GA0116959_101197</name>
</gene>
<dbReference type="InterPro" id="IPR036291">
    <property type="entry name" value="NAD(P)-bd_dom_sf"/>
</dbReference>
<keyword evidence="2" id="KW-0812">Transmembrane</keyword>
<accession>A0A1C4GSK9</accession>
<dbReference type="Gene3D" id="3.40.50.720">
    <property type="entry name" value="NAD(P)-binding Rossmann-like Domain"/>
    <property type="match status" value="1"/>
</dbReference>
<evidence type="ECO:0000259" key="4">
    <source>
        <dbReference type="Pfam" id="PF08338"/>
    </source>
</evidence>
<dbReference type="Pfam" id="PF08338">
    <property type="entry name" value="DUF1731"/>
    <property type="match status" value="1"/>
</dbReference>
<reference evidence="5 6" key="1">
    <citation type="submission" date="2016-08" db="EMBL/GenBank/DDBJ databases">
        <authorList>
            <person name="Seilhamer J.J."/>
        </authorList>
    </citation>
    <scope>NUCLEOTIDE SEQUENCE [LARGE SCALE GENOMIC DNA]</scope>
    <source>
        <strain evidence="5 6">ANC 4874</strain>
    </source>
</reference>
<dbReference type="RefSeq" id="WP_092717382.1">
    <property type="nucleotide sequence ID" value="NZ_FMBK01000001.1"/>
</dbReference>
<dbReference type="InterPro" id="IPR013549">
    <property type="entry name" value="DUF1731"/>
</dbReference>
<evidence type="ECO:0000256" key="2">
    <source>
        <dbReference type="SAM" id="Phobius"/>
    </source>
</evidence>
<keyword evidence="2" id="KW-1133">Transmembrane helix</keyword>
<sequence>MQKSYVLITGASGFIGSYLVPYLLARDYGVIGLSRQKKNSSDHPNLTWIQHLDELKTDQIDYVINLAGENIGQSRWTKRRKQQLIESRVKMTDQLYRYLEKRQIFPKRIISASAIGYYGIDPSEQWSGLCTEQSAPQSIFMSELCQLWEHAALNFKSQHTKIVRFGVVFAGKGGILPQMLLPIKMNLIGKIGHGRQPVVWVHIHDILRAIEFLMINETKAQVFNVVSPEKMNQAKFAQIAAQQLQRKPLLTLPSVILKMLLGEQSQLVLNGQYVQPEALLEAGFEFEYPYLKAALQDLLGHR</sequence>
<dbReference type="PANTHER" id="PTHR11092">
    <property type="entry name" value="SUGAR NUCLEOTIDE EPIMERASE RELATED"/>
    <property type="match status" value="1"/>
</dbReference>
<organism evidence="5 6">
    <name type="scientific">Acinetobacter albensis</name>
    <dbReference type="NCBI Taxonomy" id="1673609"/>
    <lineage>
        <taxon>Bacteria</taxon>
        <taxon>Pseudomonadati</taxon>
        <taxon>Pseudomonadota</taxon>
        <taxon>Gammaproteobacteria</taxon>
        <taxon>Moraxellales</taxon>
        <taxon>Moraxellaceae</taxon>
        <taxon>Acinetobacter</taxon>
    </lineage>
</organism>
<protein>
    <recommendedName>
        <fullName evidence="7">TIGR01777 family protein</fullName>
    </recommendedName>
</protein>
<keyword evidence="2" id="KW-0472">Membrane</keyword>
<dbReference type="EMBL" id="FMBK01000001">
    <property type="protein sequence ID" value="SCC70853.1"/>
    <property type="molecule type" value="Genomic_DNA"/>
</dbReference>